<dbReference type="EMBL" id="CAUJNA010001352">
    <property type="protein sequence ID" value="CAJ1386309.1"/>
    <property type="molecule type" value="Genomic_DNA"/>
</dbReference>
<protein>
    <recommendedName>
        <fullName evidence="1">AB hydrolase-1 domain-containing protein</fullName>
    </recommendedName>
</protein>
<dbReference type="InterPro" id="IPR029058">
    <property type="entry name" value="AB_hydrolase_fold"/>
</dbReference>
<sequence length="362" mass="39841">MALIAAAGCLPRQITSNQASCRLHLPCIRAKPHFAAGSIQSVAAFAVFSTWKSRRLNPQIRRSADAEVFSVPHADGIELEILGGPATTAPSKVSLVCIHGSYHAAWCYQEHFLDFFREKGFNTYALSLRGQGRGRMPDQLPVAGTLEEHAADIAAFVRHLESKGETVVLVGHSFGGLIALQAAADLQLAGLVLLCSVPPSGNVGIILRSLFRAPLQALRITWGFISRAFERDVALCRELFFDEETSVADIERYMRLMTQGCPAGTRLLDLRQLQRSLPVPVCSKPVLVVGGDRDVIVDVEALPVCQCVASSRRTPCRHVLQCTHRARGLTLQIWAQMQWCLPRRHCANCAMQQWRVLETCIP</sequence>
<dbReference type="GO" id="GO:0006654">
    <property type="term" value="P:phosphatidic acid biosynthetic process"/>
    <property type="evidence" value="ECO:0007669"/>
    <property type="project" value="TreeGrafter"/>
</dbReference>
<dbReference type="InterPro" id="IPR000073">
    <property type="entry name" value="AB_hydrolase_1"/>
</dbReference>
<reference evidence="2" key="1">
    <citation type="submission" date="2023-08" db="EMBL/GenBank/DDBJ databases">
        <authorList>
            <person name="Chen Y."/>
            <person name="Shah S."/>
            <person name="Dougan E. K."/>
            <person name="Thang M."/>
            <person name="Chan C."/>
        </authorList>
    </citation>
    <scope>NUCLEOTIDE SEQUENCE</scope>
</reference>
<keyword evidence="3" id="KW-1185">Reference proteome</keyword>
<dbReference type="GO" id="GO:0042171">
    <property type="term" value="F:lysophosphatidic acid acyltransferase activity"/>
    <property type="evidence" value="ECO:0007669"/>
    <property type="project" value="TreeGrafter"/>
</dbReference>
<dbReference type="Gene3D" id="3.40.50.1820">
    <property type="entry name" value="alpha/beta hydrolase"/>
    <property type="match status" value="1"/>
</dbReference>
<organism evidence="2 3">
    <name type="scientific">Effrenium voratum</name>
    <dbReference type="NCBI Taxonomy" id="2562239"/>
    <lineage>
        <taxon>Eukaryota</taxon>
        <taxon>Sar</taxon>
        <taxon>Alveolata</taxon>
        <taxon>Dinophyceae</taxon>
        <taxon>Suessiales</taxon>
        <taxon>Symbiodiniaceae</taxon>
        <taxon>Effrenium</taxon>
    </lineage>
</organism>
<dbReference type="GO" id="GO:0055088">
    <property type="term" value="P:lipid homeostasis"/>
    <property type="evidence" value="ECO:0007669"/>
    <property type="project" value="TreeGrafter"/>
</dbReference>
<evidence type="ECO:0000259" key="1">
    <source>
        <dbReference type="Pfam" id="PF12697"/>
    </source>
</evidence>
<gene>
    <name evidence="2" type="ORF">EVOR1521_LOCUS12706</name>
</gene>
<accession>A0AA36MZF2</accession>
<dbReference type="Pfam" id="PF12697">
    <property type="entry name" value="Abhydrolase_6"/>
    <property type="match status" value="1"/>
</dbReference>
<name>A0AA36MZF2_9DINO</name>
<dbReference type="PANTHER" id="PTHR42886:SF42">
    <property type="entry name" value="ALPHA_BETA-HYDROLASES SUPERFAMILY PROTEIN"/>
    <property type="match status" value="1"/>
</dbReference>
<dbReference type="AlphaFoldDB" id="A0AA36MZF2"/>
<feature type="domain" description="AB hydrolase-1" evidence="1">
    <location>
        <begin position="95"/>
        <end position="298"/>
    </location>
</feature>
<dbReference type="GO" id="GO:0052689">
    <property type="term" value="F:carboxylic ester hydrolase activity"/>
    <property type="evidence" value="ECO:0007669"/>
    <property type="project" value="TreeGrafter"/>
</dbReference>
<evidence type="ECO:0000313" key="3">
    <source>
        <dbReference type="Proteomes" id="UP001178507"/>
    </source>
</evidence>
<dbReference type="SUPFAM" id="SSF53474">
    <property type="entry name" value="alpha/beta-Hydrolases"/>
    <property type="match status" value="1"/>
</dbReference>
<dbReference type="PANTHER" id="PTHR42886">
    <property type="entry name" value="RE40534P-RELATED"/>
    <property type="match status" value="1"/>
</dbReference>
<evidence type="ECO:0000313" key="2">
    <source>
        <dbReference type="EMBL" id="CAJ1386309.1"/>
    </source>
</evidence>
<proteinExistence type="predicted"/>
<dbReference type="Proteomes" id="UP001178507">
    <property type="component" value="Unassembled WGS sequence"/>
</dbReference>
<comment type="caution">
    <text evidence="2">The sequence shown here is derived from an EMBL/GenBank/DDBJ whole genome shotgun (WGS) entry which is preliminary data.</text>
</comment>